<evidence type="ECO:0000313" key="2">
    <source>
        <dbReference type="Proteomes" id="UP000271087"/>
    </source>
</evidence>
<reference evidence="3" key="1">
    <citation type="submission" date="2016-06" db="UniProtKB">
        <authorList>
            <consortium name="WormBaseParasite"/>
        </authorList>
    </citation>
    <scope>IDENTIFICATION</scope>
</reference>
<dbReference type="STRING" id="42157.A0A182EF11"/>
<proteinExistence type="predicted"/>
<accession>A0A182EF11</accession>
<dbReference type="InterPro" id="IPR035979">
    <property type="entry name" value="RBD_domain_sf"/>
</dbReference>
<dbReference type="SUPFAM" id="SSF54928">
    <property type="entry name" value="RNA-binding domain, RBD"/>
    <property type="match status" value="1"/>
</dbReference>
<dbReference type="EMBL" id="UYRW01002139">
    <property type="protein sequence ID" value="VDK83256.1"/>
    <property type="molecule type" value="Genomic_DNA"/>
</dbReference>
<dbReference type="Proteomes" id="UP000271087">
    <property type="component" value="Unassembled WGS sequence"/>
</dbReference>
<reference evidence="1 2" key="2">
    <citation type="submission" date="2018-08" db="EMBL/GenBank/DDBJ databases">
        <authorList>
            <person name="Laetsch R D."/>
            <person name="Stevens L."/>
            <person name="Kumar S."/>
            <person name="Blaxter L. M."/>
        </authorList>
    </citation>
    <scope>NUCLEOTIDE SEQUENCE [LARGE SCALE GENOMIC DNA]</scope>
</reference>
<protein>
    <submittedName>
        <fullName evidence="3">RRM domain-containing protein</fullName>
    </submittedName>
</protein>
<dbReference type="WBParaSite" id="nOo.2.0.1.t06672-RA">
    <property type="protein sequence ID" value="nOo.2.0.1.t06672-RA"/>
    <property type="gene ID" value="nOo.2.0.1.g06672"/>
</dbReference>
<evidence type="ECO:0000313" key="1">
    <source>
        <dbReference type="EMBL" id="VDK83256.1"/>
    </source>
</evidence>
<dbReference type="GO" id="GO:0003676">
    <property type="term" value="F:nucleic acid binding"/>
    <property type="evidence" value="ECO:0007669"/>
    <property type="project" value="InterPro"/>
</dbReference>
<dbReference type="OrthoDB" id="5800150at2759"/>
<evidence type="ECO:0000313" key="3">
    <source>
        <dbReference type="WBParaSite" id="nOo.2.0.1.t06672-RA"/>
    </source>
</evidence>
<name>A0A182EF11_ONCOC</name>
<gene>
    <name evidence="1" type="ORF">NOO_LOCUS6672</name>
</gene>
<dbReference type="AlphaFoldDB" id="A0A182EF11"/>
<sequence>MYFTAGRKFGGHFEWSSADIDQSGILRVNIMNDSLAFPWALICSVSDKKKFTLWLTSSLQDKAIQYGCSHRFDKEPKIVFHTTPGDEKEIRTTYNIIHRDHPEVIIVFHILPAPNSVEYKLMKELANKYDLIRQGVLLEKAITYFEECNIEEVLGNILQWFSRCISRFVALEKKTSTKFSLRIGEEGNNSTKIVSFSMNNVTAAVLRVLHDKNEEISQNINAEAVVEVCGYPSNFNEFEIANIFNNFRVIKVTKSLINGINGAVVEFVNEIHAAQAAIEYDQKWIDSKHSLSVMPIHPEVIKEVKLILINEYLSCQSSRSLSKLSLKESDL</sequence>
<organism evidence="3">
    <name type="scientific">Onchocerca ochengi</name>
    <name type="common">Filarial nematode worm</name>
    <dbReference type="NCBI Taxonomy" id="42157"/>
    <lineage>
        <taxon>Eukaryota</taxon>
        <taxon>Metazoa</taxon>
        <taxon>Ecdysozoa</taxon>
        <taxon>Nematoda</taxon>
        <taxon>Chromadorea</taxon>
        <taxon>Rhabditida</taxon>
        <taxon>Spirurina</taxon>
        <taxon>Spiruromorpha</taxon>
        <taxon>Filarioidea</taxon>
        <taxon>Onchocercidae</taxon>
        <taxon>Onchocerca</taxon>
    </lineage>
</organism>
<keyword evidence="2" id="KW-1185">Reference proteome</keyword>